<evidence type="ECO:0000313" key="2">
    <source>
        <dbReference type="EMBL" id="CAG6679379.1"/>
    </source>
</evidence>
<evidence type="ECO:0000256" key="1">
    <source>
        <dbReference type="ARBA" id="ARBA00022737"/>
    </source>
</evidence>
<evidence type="ECO:0008006" key="3">
    <source>
        <dbReference type="Google" id="ProtNLM"/>
    </source>
</evidence>
<dbReference type="GO" id="GO:0005737">
    <property type="term" value="C:cytoplasm"/>
    <property type="evidence" value="ECO:0007669"/>
    <property type="project" value="TreeGrafter"/>
</dbReference>
<dbReference type="EMBL" id="HBUF01248851">
    <property type="protein sequence ID" value="CAG6679383.1"/>
    <property type="molecule type" value="Transcribed_RNA"/>
</dbReference>
<dbReference type="EMBL" id="HBUF01248849">
    <property type="protein sequence ID" value="CAG6679379.1"/>
    <property type="molecule type" value="Transcribed_RNA"/>
</dbReference>
<organism evidence="2">
    <name type="scientific">Cacopsylla melanoneura</name>
    <dbReference type="NCBI Taxonomy" id="428564"/>
    <lineage>
        <taxon>Eukaryota</taxon>
        <taxon>Metazoa</taxon>
        <taxon>Ecdysozoa</taxon>
        <taxon>Arthropoda</taxon>
        <taxon>Hexapoda</taxon>
        <taxon>Insecta</taxon>
        <taxon>Pterygota</taxon>
        <taxon>Neoptera</taxon>
        <taxon>Paraneoptera</taxon>
        <taxon>Hemiptera</taxon>
        <taxon>Sternorrhyncha</taxon>
        <taxon>Psylloidea</taxon>
        <taxon>Psyllidae</taxon>
        <taxon>Psyllinae</taxon>
        <taxon>Cacopsylla</taxon>
    </lineage>
</organism>
<keyword evidence="1" id="KW-0677">Repeat</keyword>
<name>A0A8D8T4E1_9HEMI</name>
<proteinExistence type="predicted"/>
<dbReference type="EMBL" id="HBUF01248850">
    <property type="protein sequence ID" value="CAG6679381.1"/>
    <property type="molecule type" value="Transcribed_RNA"/>
</dbReference>
<dbReference type="PANTHER" id="PTHR12345:SF11">
    <property type="entry name" value="FI13065P"/>
    <property type="match status" value="1"/>
</dbReference>
<sequence length="203" mass="23103">MLHPGGVRLQLRRKDCVSSIALVDAFNAVWIAGWKQKEHPMLYNALHIGDQVLKIMGQFVQNAADAQKLIRSKHGIYVEFVIKRVPRGQVFAMCREHQGQSLGIVQENTAEIKDIVPNSLAHQQLKGITLRTPSMDGLGLTTWWITEINGRPLNLFFKDSEVKDRLNCVGLDISLLIQPFDLIKQIRKQMKSSIRGYKDYIVQ</sequence>
<protein>
    <recommendedName>
        <fullName evidence="3">PDZ domain-containing protein</fullName>
    </recommendedName>
</protein>
<accession>A0A8D8T4E1</accession>
<dbReference type="GO" id="GO:0005886">
    <property type="term" value="C:plasma membrane"/>
    <property type="evidence" value="ECO:0007669"/>
    <property type="project" value="TreeGrafter"/>
</dbReference>
<dbReference type="AlphaFoldDB" id="A0A8D8T4E1"/>
<dbReference type="PANTHER" id="PTHR12345">
    <property type="entry name" value="SYNTENIN RELATED"/>
    <property type="match status" value="1"/>
</dbReference>
<reference evidence="2" key="1">
    <citation type="submission" date="2021-05" db="EMBL/GenBank/DDBJ databases">
        <authorList>
            <person name="Alioto T."/>
            <person name="Alioto T."/>
            <person name="Gomez Garrido J."/>
        </authorList>
    </citation>
    <scope>NUCLEOTIDE SEQUENCE</scope>
</reference>
<dbReference type="InterPro" id="IPR051230">
    <property type="entry name" value="APP-Binding"/>
</dbReference>